<gene>
    <name evidence="2" type="ORF">niasHT_003271</name>
    <name evidence="3" type="ORF">niasHT_005865</name>
    <name evidence="1" type="ORF">niasHT_029188</name>
</gene>
<reference evidence="1 4" key="1">
    <citation type="submission" date="2024-10" db="EMBL/GenBank/DDBJ databases">
        <authorList>
            <person name="Kim D."/>
        </authorList>
    </citation>
    <scope>NUCLEOTIDE SEQUENCE [LARGE SCALE GENOMIC DNA]</scope>
    <source>
        <strain evidence="1">BH-2024</strain>
    </source>
</reference>
<proteinExistence type="predicted"/>
<dbReference type="EMBL" id="JBICBT010000314">
    <property type="protein sequence ID" value="KAL3117612.1"/>
    <property type="molecule type" value="Genomic_DNA"/>
</dbReference>
<accession>A0ABD2JTZ1</accession>
<organism evidence="1 4">
    <name type="scientific">Heterodera trifolii</name>
    <dbReference type="NCBI Taxonomy" id="157864"/>
    <lineage>
        <taxon>Eukaryota</taxon>
        <taxon>Metazoa</taxon>
        <taxon>Ecdysozoa</taxon>
        <taxon>Nematoda</taxon>
        <taxon>Chromadorea</taxon>
        <taxon>Rhabditida</taxon>
        <taxon>Tylenchina</taxon>
        <taxon>Tylenchomorpha</taxon>
        <taxon>Tylenchoidea</taxon>
        <taxon>Heteroderidae</taxon>
        <taxon>Heteroderinae</taxon>
        <taxon>Heterodera</taxon>
    </lineage>
</organism>
<dbReference type="EMBL" id="JBICBT010000215">
    <property type="protein sequence ID" value="KAL3120302.1"/>
    <property type="molecule type" value="Genomic_DNA"/>
</dbReference>
<dbReference type="Proteomes" id="UP001620626">
    <property type="component" value="Unassembled WGS sequence"/>
</dbReference>
<sequence>MPPREGQNAGNGAPGQPPFAEQLVNDAQLRDIMNVLQQHGALVGFNGTPQQIVEALRQLAQGQLDDRRRQN</sequence>
<evidence type="ECO:0000313" key="1">
    <source>
        <dbReference type="EMBL" id="KAL3094106.1"/>
    </source>
</evidence>
<name>A0ABD2JTZ1_9BILA</name>
<protein>
    <submittedName>
        <fullName evidence="1">Uncharacterized protein</fullName>
    </submittedName>
</protein>
<evidence type="ECO:0000313" key="2">
    <source>
        <dbReference type="EMBL" id="KAL3117612.1"/>
    </source>
</evidence>
<keyword evidence="4" id="KW-1185">Reference proteome</keyword>
<evidence type="ECO:0000313" key="4">
    <source>
        <dbReference type="Proteomes" id="UP001620626"/>
    </source>
</evidence>
<dbReference type="AlphaFoldDB" id="A0ABD2JTZ1"/>
<evidence type="ECO:0000313" key="3">
    <source>
        <dbReference type="EMBL" id="KAL3120302.1"/>
    </source>
</evidence>
<dbReference type="EMBL" id="JBICBT010000905">
    <property type="protein sequence ID" value="KAL3094106.1"/>
    <property type="molecule type" value="Genomic_DNA"/>
</dbReference>
<comment type="caution">
    <text evidence="1">The sequence shown here is derived from an EMBL/GenBank/DDBJ whole genome shotgun (WGS) entry which is preliminary data.</text>
</comment>